<feature type="transmembrane region" description="Helical" evidence="12">
    <location>
        <begin position="121"/>
        <end position="150"/>
    </location>
</feature>
<evidence type="ECO:0000313" key="15">
    <source>
        <dbReference type="EMBL" id="QNN60766.1"/>
    </source>
</evidence>
<dbReference type="GO" id="GO:0008982">
    <property type="term" value="F:protein-N(PI)-phosphohistidine-sugar phosphotransferase activity"/>
    <property type="evidence" value="ECO:0007669"/>
    <property type="project" value="InterPro"/>
</dbReference>
<proteinExistence type="predicted"/>
<dbReference type="KEGG" id="eio:H9L01_10450"/>
<keyword evidence="2" id="KW-0813">Transport</keyword>
<accession>A0A7G9RYU1</accession>
<dbReference type="Gene3D" id="3.30.1360.60">
    <property type="entry name" value="Glucose permease domain IIB"/>
    <property type="match status" value="1"/>
</dbReference>
<evidence type="ECO:0000256" key="12">
    <source>
        <dbReference type="SAM" id="Phobius"/>
    </source>
</evidence>
<keyword evidence="4" id="KW-0762">Sugar transport</keyword>
<dbReference type="GO" id="GO:0016301">
    <property type="term" value="F:kinase activity"/>
    <property type="evidence" value="ECO:0007669"/>
    <property type="project" value="UniProtKB-KW"/>
</dbReference>
<dbReference type="PROSITE" id="PS51103">
    <property type="entry name" value="PTS_EIIC_TYPE_1"/>
    <property type="match status" value="1"/>
</dbReference>
<feature type="transmembrane region" description="Helical" evidence="12">
    <location>
        <begin position="12"/>
        <end position="38"/>
    </location>
</feature>
<dbReference type="Proteomes" id="UP000515928">
    <property type="component" value="Chromosome"/>
</dbReference>
<dbReference type="InterPro" id="IPR010975">
    <property type="entry name" value="PTS_IIBC_a_glc"/>
</dbReference>
<feature type="transmembrane region" description="Helical" evidence="12">
    <location>
        <begin position="197"/>
        <end position="219"/>
    </location>
</feature>
<feature type="domain" description="PTS EIIB type-1" evidence="13">
    <location>
        <begin position="457"/>
        <end position="534"/>
    </location>
</feature>
<keyword evidence="6" id="KW-0598">Phosphotransferase system</keyword>
<evidence type="ECO:0000256" key="2">
    <source>
        <dbReference type="ARBA" id="ARBA00022448"/>
    </source>
</evidence>
<evidence type="ECO:0000313" key="16">
    <source>
        <dbReference type="Proteomes" id="UP000515928"/>
    </source>
</evidence>
<organism evidence="15 16">
    <name type="scientific">Erysipelothrix inopinata</name>
    <dbReference type="NCBI Taxonomy" id="225084"/>
    <lineage>
        <taxon>Bacteria</taxon>
        <taxon>Bacillati</taxon>
        <taxon>Bacillota</taxon>
        <taxon>Erysipelotrichia</taxon>
        <taxon>Erysipelotrichales</taxon>
        <taxon>Erysipelotrichaceae</taxon>
        <taxon>Erysipelothrix</taxon>
    </lineage>
</organism>
<protein>
    <submittedName>
        <fullName evidence="15">PTS transporter subunit EIIC</fullName>
    </submittedName>
</protein>
<name>A0A7G9RYU1_9FIRM</name>
<evidence type="ECO:0000256" key="10">
    <source>
        <dbReference type="ARBA" id="ARBA00023136"/>
    </source>
</evidence>
<dbReference type="PROSITE" id="PS51098">
    <property type="entry name" value="PTS_EIIB_TYPE_1"/>
    <property type="match status" value="1"/>
</dbReference>
<feature type="transmembrane region" description="Helical" evidence="12">
    <location>
        <begin position="91"/>
        <end position="109"/>
    </location>
</feature>
<keyword evidence="9 12" id="KW-1133">Transmembrane helix</keyword>
<feature type="transmembrane region" description="Helical" evidence="12">
    <location>
        <begin position="379"/>
        <end position="404"/>
    </location>
</feature>
<keyword evidence="7 12" id="KW-0812">Transmembrane</keyword>
<evidence type="ECO:0000256" key="3">
    <source>
        <dbReference type="ARBA" id="ARBA00022475"/>
    </source>
</evidence>
<dbReference type="GO" id="GO:0005886">
    <property type="term" value="C:plasma membrane"/>
    <property type="evidence" value="ECO:0007669"/>
    <property type="project" value="UniProtKB-SubCell"/>
</dbReference>
<dbReference type="CDD" id="cd00212">
    <property type="entry name" value="PTS_IIB_glc"/>
    <property type="match status" value="1"/>
</dbReference>
<dbReference type="EMBL" id="CP060715">
    <property type="protein sequence ID" value="QNN60766.1"/>
    <property type="molecule type" value="Genomic_DNA"/>
</dbReference>
<dbReference type="InterPro" id="IPR050429">
    <property type="entry name" value="PTS_Glucose_EIICBA"/>
</dbReference>
<keyword evidence="3" id="KW-1003">Cell membrane</keyword>
<evidence type="ECO:0000256" key="9">
    <source>
        <dbReference type="ARBA" id="ARBA00022989"/>
    </source>
</evidence>
<keyword evidence="5" id="KW-0808">Transferase</keyword>
<evidence type="ECO:0000259" key="14">
    <source>
        <dbReference type="PROSITE" id="PS51103"/>
    </source>
</evidence>
<feature type="transmembrane region" description="Helical" evidence="12">
    <location>
        <begin position="171"/>
        <end position="191"/>
    </location>
</feature>
<evidence type="ECO:0000256" key="5">
    <source>
        <dbReference type="ARBA" id="ARBA00022679"/>
    </source>
</evidence>
<keyword evidence="10 12" id="KW-0472">Membrane</keyword>
<feature type="transmembrane region" description="Helical" evidence="12">
    <location>
        <begin position="353"/>
        <end position="373"/>
    </location>
</feature>
<reference evidence="15 16" key="1">
    <citation type="submission" date="2020-08" db="EMBL/GenBank/DDBJ databases">
        <title>Genome sequence of Erysipelothrix inopinata DSM 15511T.</title>
        <authorList>
            <person name="Hyun D.-W."/>
            <person name="Bae J.-W."/>
        </authorList>
    </citation>
    <scope>NUCLEOTIDE SEQUENCE [LARGE SCALE GENOMIC DNA]</scope>
    <source>
        <strain evidence="15 16">DSM 15511</strain>
    </source>
</reference>
<evidence type="ECO:0000256" key="8">
    <source>
        <dbReference type="ARBA" id="ARBA00022777"/>
    </source>
</evidence>
<feature type="transmembrane region" description="Helical" evidence="12">
    <location>
        <begin position="58"/>
        <end position="79"/>
    </location>
</feature>
<keyword evidence="8" id="KW-0418">Kinase</keyword>
<dbReference type="NCBIfam" id="TIGR00826">
    <property type="entry name" value="EIIB_glc"/>
    <property type="match status" value="1"/>
</dbReference>
<dbReference type="NCBIfam" id="TIGR02005">
    <property type="entry name" value="PTS-IIBC-alpha"/>
    <property type="match status" value="1"/>
</dbReference>
<evidence type="ECO:0000259" key="13">
    <source>
        <dbReference type="PROSITE" id="PS51098"/>
    </source>
</evidence>
<dbReference type="Pfam" id="PF00367">
    <property type="entry name" value="PTS_EIIB"/>
    <property type="match status" value="1"/>
</dbReference>
<dbReference type="InterPro" id="IPR001996">
    <property type="entry name" value="PTS_IIB_1"/>
</dbReference>
<dbReference type="PANTHER" id="PTHR30009:SF12">
    <property type="entry name" value="PHOSPHOTRANSFERASE IIC COMPONENT GLVC"/>
    <property type="match status" value="1"/>
</dbReference>
<dbReference type="AlphaFoldDB" id="A0A7G9RYU1"/>
<evidence type="ECO:0000256" key="4">
    <source>
        <dbReference type="ARBA" id="ARBA00022597"/>
    </source>
</evidence>
<dbReference type="GO" id="GO:0090563">
    <property type="term" value="F:protein-phosphocysteine-sugar phosphotransferase activity"/>
    <property type="evidence" value="ECO:0007669"/>
    <property type="project" value="TreeGrafter"/>
</dbReference>
<dbReference type="PROSITE" id="PS01035">
    <property type="entry name" value="PTS_EIIB_TYPE_1_CYS"/>
    <property type="match status" value="1"/>
</dbReference>
<sequence>MMQKVQRFGGAMFTPVMLFAFSGIMIGLSTVFQTELIVGSIAHKGTLWYNIWFVIKEGAYAVFRQVPMLFVVGLPIGLAKKQNARACMEALVLYFTFNYFLAAILTIWGPQLGVDMTQGEVSGLATIASTLTLDTGVIGALVVAGVSVAIHDRFFDFKLPEWLGTFKGSSFVVIVGFFVMLPIAALFAIIWPKVQDFMGVFQELIVTSGYFGVWIYTFLERMLIPTGLHHFIYMPFTLDNAVIDGGIKAQWLIQLENMAVNPAPLKEQFPAGAYSLYGMAKIFGPAGITAAFYSTAKENKKKQVLGLMIPVSITALIAGVTEPIEFTFLFMAPILFVAHSALAATLATVANMFGVVGYFTSGILNWITLNWLPLGPLHWRIYVVQIAVGLVFTVIWFVVFRFLILKLDLKTPGREDDDEEMRLVSKKEYKESRENKKFDLENTENDPTASIGISDDAKKAALFLQATGGKDNIVDVTNCATRLRLTVVDETLVAPLKTFQEIGAHGLVSKGKAIQIIVGMQVPHIRDEFEELLK</sequence>
<evidence type="ECO:0000256" key="11">
    <source>
        <dbReference type="PROSITE-ProRule" id="PRU00421"/>
    </source>
</evidence>
<dbReference type="Pfam" id="PF02378">
    <property type="entry name" value="PTS_EIIC"/>
    <property type="match status" value="1"/>
</dbReference>
<feature type="transmembrane region" description="Helical" evidence="12">
    <location>
        <begin position="326"/>
        <end position="346"/>
    </location>
</feature>
<evidence type="ECO:0000256" key="6">
    <source>
        <dbReference type="ARBA" id="ARBA00022683"/>
    </source>
</evidence>
<comment type="subcellular location">
    <subcellularLocation>
        <location evidence="1">Cell membrane</location>
        <topology evidence="1">Multi-pass membrane protein</topology>
    </subcellularLocation>
</comment>
<feature type="domain" description="PTS EIIC type-1" evidence="14">
    <location>
        <begin position="1"/>
        <end position="416"/>
    </location>
</feature>
<evidence type="ECO:0000256" key="7">
    <source>
        <dbReference type="ARBA" id="ARBA00022692"/>
    </source>
</evidence>
<gene>
    <name evidence="15" type="ORF">H9L01_10450</name>
</gene>
<dbReference type="PANTHER" id="PTHR30009">
    <property type="entry name" value="CYTOCHROME C-TYPE SYNTHESIS PROTEIN AND PTS TRANSMEMBRANE COMPONENT"/>
    <property type="match status" value="1"/>
</dbReference>
<dbReference type="InterPro" id="IPR036878">
    <property type="entry name" value="Glu_permease_IIB"/>
</dbReference>
<dbReference type="InterPro" id="IPR018113">
    <property type="entry name" value="PTrfase_EIIB_Cys"/>
</dbReference>
<dbReference type="SUPFAM" id="SSF55604">
    <property type="entry name" value="Glucose permease domain IIB"/>
    <property type="match status" value="1"/>
</dbReference>
<keyword evidence="16" id="KW-1185">Reference proteome</keyword>
<feature type="active site" description="Phosphocysteine intermediate; for EIIB activity" evidence="11">
    <location>
        <position position="479"/>
    </location>
</feature>
<feature type="transmembrane region" description="Helical" evidence="12">
    <location>
        <begin position="304"/>
        <end position="320"/>
    </location>
</feature>
<dbReference type="RefSeq" id="WP_187533888.1">
    <property type="nucleotide sequence ID" value="NZ_CBCSHU010000021.1"/>
</dbReference>
<dbReference type="InterPro" id="IPR003352">
    <property type="entry name" value="PTS_EIIC"/>
</dbReference>
<dbReference type="GO" id="GO:0009401">
    <property type="term" value="P:phosphoenolpyruvate-dependent sugar phosphotransferase system"/>
    <property type="evidence" value="ECO:0007669"/>
    <property type="project" value="UniProtKB-KW"/>
</dbReference>
<evidence type="ECO:0000256" key="1">
    <source>
        <dbReference type="ARBA" id="ARBA00004651"/>
    </source>
</evidence>
<dbReference type="InterPro" id="IPR013013">
    <property type="entry name" value="PTS_EIIC_1"/>
</dbReference>